<sequence length="360" mass="40910">MVAVPIIISLDALGTLIKVKGCVGTQYRTALVHYLSQRAQQNDVIKSLLQESPQPVTPHVQSLFATDAVFEKTAFRFMKEETDHIRDDVWERIQKKDDSFRANPTQCIPSTRKEIPFCGMQHATAILYWKKVVHRTCTAEEVHVPHPIKKEEDAVRAAVAELVEAELTHARRVYQYNDASPWDGFLQHVVTVVFRSSKPYELLPHVTEFFEKLTEWNAKQKEKIKAHSDDDKKDVFLYLSEKPFVLTNSDENGKYALQDFLAKTNGELPFADVITSVEVGVGKPSGEGLRYIADRVMGKSEPSFHFSRQYIHVGDEEADRLASEACGALYLPCLPEEGVSWPLIEKGLVELEVRNRELLQ</sequence>
<dbReference type="PANTHER" id="PTHR46191">
    <property type="match status" value="1"/>
</dbReference>
<dbReference type="OrthoDB" id="270674at2759"/>
<evidence type="ECO:0000313" key="1">
    <source>
        <dbReference type="EMBL" id="CAD2216168.1"/>
    </source>
</evidence>
<dbReference type="AlphaFoldDB" id="A0A7G2C8V8"/>
<dbReference type="Proteomes" id="UP000515908">
    <property type="component" value="Chromosome 06"/>
</dbReference>
<dbReference type="Gene3D" id="3.40.50.1000">
    <property type="entry name" value="HAD superfamily/HAD-like"/>
    <property type="match status" value="1"/>
</dbReference>
<organism evidence="1 2">
    <name type="scientific">Angomonas deanei</name>
    <dbReference type="NCBI Taxonomy" id="59799"/>
    <lineage>
        <taxon>Eukaryota</taxon>
        <taxon>Discoba</taxon>
        <taxon>Euglenozoa</taxon>
        <taxon>Kinetoplastea</taxon>
        <taxon>Metakinetoplastina</taxon>
        <taxon>Trypanosomatida</taxon>
        <taxon>Trypanosomatidae</taxon>
        <taxon>Strigomonadinae</taxon>
        <taxon>Angomonas</taxon>
    </lineage>
</organism>
<gene>
    <name evidence="1" type="ORF">ADEAN_000362900</name>
</gene>
<dbReference type="GO" id="GO:0005634">
    <property type="term" value="C:nucleus"/>
    <property type="evidence" value="ECO:0007669"/>
    <property type="project" value="TreeGrafter"/>
</dbReference>
<dbReference type="CDD" id="cd01427">
    <property type="entry name" value="HAD_like"/>
    <property type="match status" value="1"/>
</dbReference>
<protein>
    <recommendedName>
        <fullName evidence="3">Haloacid dehalogenase-like hydrolase</fullName>
    </recommendedName>
</protein>
<evidence type="ECO:0000313" key="2">
    <source>
        <dbReference type="Proteomes" id="UP000515908"/>
    </source>
</evidence>
<proteinExistence type="predicted"/>
<reference evidence="1 2" key="1">
    <citation type="submission" date="2020-08" db="EMBL/GenBank/DDBJ databases">
        <authorList>
            <person name="Newling K."/>
            <person name="Davey J."/>
            <person name="Forrester S."/>
        </authorList>
    </citation>
    <scope>NUCLEOTIDE SEQUENCE [LARGE SCALE GENOMIC DNA]</scope>
    <source>
        <strain evidence="2">Crithidia deanei Carvalho (ATCC PRA-265)</strain>
    </source>
</reference>
<dbReference type="VEuPathDB" id="TriTrypDB:ADEAN_000362900"/>
<keyword evidence="2" id="KW-1185">Reference proteome</keyword>
<dbReference type="SUPFAM" id="SSF56784">
    <property type="entry name" value="HAD-like"/>
    <property type="match status" value="1"/>
</dbReference>
<dbReference type="InterPro" id="IPR023214">
    <property type="entry name" value="HAD_sf"/>
</dbReference>
<accession>A0A7G2C8V8</accession>
<dbReference type="PANTHER" id="PTHR46191:SF2">
    <property type="entry name" value="HALOACID DEHALOGENASE-LIKE HYDROLASE DOMAIN-CONTAINING PROTEIN 3"/>
    <property type="match status" value="1"/>
</dbReference>
<dbReference type="InterPro" id="IPR051828">
    <property type="entry name" value="HAD-like_hydrolase_domain"/>
</dbReference>
<name>A0A7G2C8V8_9TRYP</name>
<dbReference type="EMBL" id="LR877150">
    <property type="protein sequence ID" value="CAD2216168.1"/>
    <property type="molecule type" value="Genomic_DNA"/>
</dbReference>
<dbReference type="InterPro" id="IPR036412">
    <property type="entry name" value="HAD-like_sf"/>
</dbReference>
<evidence type="ECO:0008006" key="3">
    <source>
        <dbReference type="Google" id="ProtNLM"/>
    </source>
</evidence>